<dbReference type="InterPro" id="IPR006295">
    <property type="entry name" value="DNA_primase_DnaG"/>
</dbReference>
<accession>A0A0G1KHK6</accession>
<evidence type="ECO:0000256" key="1">
    <source>
        <dbReference type="ARBA" id="ARBA00022478"/>
    </source>
</evidence>
<dbReference type="PANTHER" id="PTHR30313">
    <property type="entry name" value="DNA PRIMASE"/>
    <property type="match status" value="1"/>
</dbReference>
<dbReference type="Gene3D" id="3.90.980.10">
    <property type="entry name" value="DNA primase, catalytic core, N-terminal domain"/>
    <property type="match status" value="1"/>
</dbReference>
<dbReference type="PROSITE" id="PS50880">
    <property type="entry name" value="TOPRIM"/>
    <property type="match status" value="1"/>
</dbReference>
<evidence type="ECO:0000256" key="14">
    <source>
        <dbReference type="PIRSR" id="PIRSR002811-1"/>
    </source>
</evidence>
<comment type="catalytic activity">
    <reaction evidence="12">
        <text>ssDNA + n NTP = ssDNA/pppN(pN)n-1 hybrid + (n-1) diphosphate.</text>
        <dbReference type="EC" id="2.7.7.101"/>
    </reaction>
</comment>
<evidence type="ECO:0000256" key="5">
    <source>
        <dbReference type="ARBA" id="ARBA00022705"/>
    </source>
</evidence>
<dbReference type="GO" id="GO:0003899">
    <property type="term" value="F:DNA-directed RNA polymerase activity"/>
    <property type="evidence" value="ECO:0007669"/>
    <property type="project" value="UniProtKB-UniRule"/>
</dbReference>
<dbReference type="InterPro" id="IPR034151">
    <property type="entry name" value="TOPRIM_DnaG_bac"/>
</dbReference>
<dbReference type="Gene3D" id="3.90.580.10">
    <property type="entry name" value="Zinc finger, CHC2-type domain"/>
    <property type="match status" value="1"/>
</dbReference>
<dbReference type="InterPro" id="IPR019475">
    <property type="entry name" value="DNA_primase_DnaB-bd"/>
</dbReference>
<organism evidence="16 17">
    <name type="scientific">Candidatus Giovannonibacteria bacterium GW2011_GWC2_44_9</name>
    <dbReference type="NCBI Taxonomy" id="1618658"/>
    <lineage>
        <taxon>Bacteria</taxon>
        <taxon>Candidatus Giovannoniibacteriota</taxon>
    </lineage>
</organism>
<dbReference type="InterPro" id="IPR006171">
    <property type="entry name" value="TOPRIM_dom"/>
</dbReference>
<keyword evidence="3 12" id="KW-0808">Transferase</keyword>
<keyword evidence="6 12" id="KW-0479">Metal-binding</keyword>
<keyword evidence="2 12" id="KW-0639">Primosome</keyword>
<keyword evidence="10 12" id="KW-0238">DNA-binding</keyword>
<dbReference type="InterPro" id="IPR036977">
    <property type="entry name" value="DNA_primase_Znf_CHC2"/>
</dbReference>
<dbReference type="NCBIfam" id="TIGR01391">
    <property type="entry name" value="dnaG"/>
    <property type="match status" value="1"/>
</dbReference>
<dbReference type="PANTHER" id="PTHR30313:SF2">
    <property type="entry name" value="DNA PRIMASE"/>
    <property type="match status" value="1"/>
</dbReference>
<dbReference type="Proteomes" id="UP000033915">
    <property type="component" value="Unassembled WGS sequence"/>
</dbReference>
<keyword evidence="8 12" id="KW-0862">Zinc</keyword>
<dbReference type="SMART" id="SM00493">
    <property type="entry name" value="TOPRIM"/>
    <property type="match status" value="1"/>
</dbReference>
<dbReference type="AlphaFoldDB" id="A0A0G1KHK6"/>
<keyword evidence="4 12" id="KW-0548">Nucleotidyltransferase</keyword>
<keyword evidence="1 12" id="KW-0240">DNA-directed RNA polymerase</keyword>
<name>A0A0G1KHK6_9BACT</name>
<evidence type="ECO:0000256" key="13">
    <source>
        <dbReference type="PIRNR" id="PIRNR002811"/>
    </source>
</evidence>
<dbReference type="PIRSF" id="PIRSF002811">
    <property type="entry name" value="DnaG"/>
    <property type="match status" value="1"/>
</dbReference>
<dbReference type="GO" id="GO:1990077">
    <property type="term" value="C:primosome complex"/>
    <property type="evidence" value="ECO:0007669"/>
    <property type="project" value="UniProtKB-KW"/>
</dbReference>
<gene>
    <name evidence="12" type="primary">dnaG</name>
    <name evidence="16" type="ORF">UW81_C0029G0009</name>
</gene>
<protein>
    <recommendedName>
        <fullName evidence="12 13">DNA primase</fullName>
        <ecNumber evidence="12">2.7.7.101</ecNumber>
    </recommendedName>
</protein>
<dbReference type="Pfam" id="PF10410">
    <property type="entry name" value="DnaB_bind"/>
    <property type="match status" value="1"/>
</dbReference>
<dbReference type="InterPro" id="IPR013264">
    <property type="entry name" value="DNAG_N"/>
</dbReference>
<evidence type="ECO:0000256" key="12">
    <source>
        <dbReference type="HAMAP-Rule" id="MF_00974"/>
    </source>
</evidence>
<dbReference type="GO" id="GO:0005737">
    <property type="term" value="C:cytoplasm"/>
    <property type="evidence" value="ECO:0007669"/>
    <property type="project" value="TreeGrafter"/>
</dbReference>
<dbReference type="EMBL" id="LCJT01000029">
    <property type="protein sequence ID" value="KKT82990.1"/>
    <property type="molecule type" value="Genomic_DNA"/>
</dbReference>
<evidence type="ECO:0000256" key="7">
    <source>
        <dbReference type="ARBA" id="ARBA00022771"/>
    </source>
</evidence>
<dbReference type="GO" id="GO:0003677">
    <property type="term" value="F:DNA binding"/>
    <property type="evidence" value="ECO:0007669"/>
    <property type="project" value="UniProtKB-KW"/>
</dbReference>
<comment type="domain">
    <text evidence="12">Contains an N-terminal zinc-binding domain, a central core domain that contains the primase activity, and a C-terminal DnaB-binding domain.</text>
</comment>
<dbReference type="Gene3D" id="3.40.1360.10">
    <property type="match status" value="1"/>
</dbReference>
<evidence type="ECO:0000313" key="16">
    <source>
        <dbReference type="EMBL" id="KKT82990.1"/>
    </source>
</evidence>
<comment type="subunit">
    <text evidence="12">Monomer. Interacts with DnaB.</text>
</comment>
<dbReference type="FunFam" id="3.90.580.10:FF:000001">
    <property type="entry name" value="DNA primase"/>
    <property type="match status" value="1"/>
</dbReference>
<dbReference type="GO" id="GO:0006269">
    <property type="term" value="P:DNA replication, synthesis of primer"/>
    <property type="evidence" value="ECO:0007669"/>
    <property type="project" value="UniProtKB-UniRule"/>
</dbReference>
<keyword evidence="5 12" id="KW-0235">DNA replication</keyword>
<keyword evidence="9" id="KW-0460">Magnesium</keyword>
<dbReference type="InterPro" id="IPR002694">
    <property type="entry name" value="Znf_CHC2"/>
</dbReference>
<dbReference type="Pfam" id="PF13155">
    <property type="entry name" value="Toprim_2"/>
    <property type="match status" value="1"/>
</dbReference>
<comment type="function">
    <text evidence="12 13">RNA polymerase that catalyzes the synthesis of short RNA molecules used as primers for DNA polymerase during DNA replication.</text>
</comment>
<evidence type="ECO:0000256" key="4">
    <source>
        <dbReference type="ARBA" id="ARBA00022695"/>
    </source>
</evidence>
<dbReference type="Pfam" id="PF01807">
    <property type="entry name" value="Zn_ribbon_DnaG"/>
    <property type="match status" value="1"/>
</dbReference>
<feature type="zinc finger region" description="CHC2-type" evidence="12 14">
    <location>
        <begin position="35"/>
        <end position="59"/>
    </location>
</feature>
<keyword evidence="7 12" id="KW-0863">Zinc-finger</keyword>
<dbReference type="GO" id="GO:0000428">
    <property type="term" value="C:DNA-directed RNA polymerase complex"/>
    <property type="evidence" value="ECO:0007669"/>
    <property type="project" value="UniProtKB-KW"/>
</dbReference>
<feature type="domain" description="Toprim" evidence="15">
    <location>
        <begin position="266"/>
        <end position="345"/>
    </location>
</feature>
<proteinExistence type="inferred from homology"/>
<evidence type="ECO:0000259" key="15">
    <source>
        <dbReference type="PROSITE" id="PS50880"/>
    </source>
</evidence>
<dbReference type="CDD" id="cd03364">
    <property type="entry name" value="TOPRIM_DnaG_primases"/>
    <property type="match status" value="1"/>
</dbReference>
<evidence type="ECO:0000256" key="10">
    <source>
        <dbReference type="ARBA" id="ARBA00023125"/>
    </source>
</evidence>
<sequence>MSSQIDEIKSRLDIAELVGSYIRLQKAGSNFKALCPFHNERTPSFNVSPARQIWHCFGCGKGGDIFEFIQQIEGVEFGDALKTLADRAGVELKREDPRLKSERTRQFALLEEAAKFFEANLSRHGGTSGGLTALDYLKKRGLADETIREFRLGYAPDEWRALGAHLKQKGFSEKELENSGLAVKSGQGYYDRFRGRIIFPIFDYNGRVVAFGGRIFEVPTEDRGPAMPADASIGAKYVNSPETALYQKSKILYGLNFAKSEILRASECVLVEGYMDAIMSWQGGVKNVVAASGTALTADQLKTIRRLAEKLIVAFDMDSAGEGASKRGIDLALAGGFDVRVAGALDVGLKDPADAVCKNPALWQKAVLSSRHIAQFYIDSALKKYKPNSPEAKREFQRTVLPVVSSLADLERAHWVREVSGILNIKEEAVWSASEKNKLAKGAENVFEDSVSKPKARKELLEERVFGIIAEYPALAPKLDPALKSLFSSGPDGSVWAGGRTAIFAELFLNGILDAEAEFIKCQRELKKEYLKEKLAYLSAQINSAEKTGEGKVGDLLGEFQKMSKELHTL</sequence>
<comment type="cofactor">
    <cofactor evidence="12 13 14">
        <name>Zn(2+)</name>
        <dbReference type="ChEBI" id="CHEBI:29105"/>
    </cofactor>
    <text evidence="12 13 14">Binds 1 zinc ion per monomer.</text>
</comment>
<dbReference type="SMART" id="SM00400">
    <property type="entry name" value="ZnF_CHCC"/>
    <property type="match status" value="1"/>
</dbReference>
<dbReference type="EC" id="2.7.7.101" evidence="12"/>
<comment type="similarity">
    <text evidence="12 13">Belongs to the DnaG primase family.</text>
</comment>
<dbReference type="InterPro" id="IPR030846">
    <property type="entry name" value="DnaG_bac"/>
</dbReference>
<comment type="caution">
    <text evidence="16">The sequence shown here is derived from an EMBL/GenBank/DDBJ whole genome shotgun (WGS) entry which is preliminary data.</text>
</comment>
<dbReference type="Pfam" id="PF08275">
    <property type="entry name" value="DNAG_N"/>
    <property type="match status" value="1"/>
</dbReference>
<dbReference type="HAMAP" id="MF_00974">
    <property type="entry name" value="DNA_primase_DnaG"/>
    <property type="match status" value="1"/>
</dbReference>
<dbReference type="InterPro" id="IPR037068">
    <property type="entry name" value="DNA_primase_core_N_sf"/>
</dbReference>
<dbReference type="InterPro" id="IPR050219">
    <property type="entry name" value="DnaG_primase"/>
</dbReference>
<dbReference type="SUPFAM" id="SSF56731">
    <property type="entry name" value="DNA primase core"/>
    <property type="match status" value="1"/>
</dbReference>
<evidence type="ECO:0000256" key="3">
    <source>
        <dbReference type="ARBA" id="ARBA00022679"/>
    </source>
</evidence>
<evidence type="ECO:0000256" key="11">
    <source>
        <dbReference type="ARBA" id="ARBA00023163"/>
    </source>
</evidence>
<evidence type="ECO:0000256" key="2">
    <source>
        <dbReference type="ARBA" id="ARBA00022515"/>
    </source>
</evidence>
<evidence type="ECO:0000256" key="9">
    <source>
        <dbReference type="ARBA" id="ARBA00022842"/>
    </source>
</evidence>
<reference evidence="16 17" key="1">
    <citation type="journal article" date="2015" name="Nature">
        <title>rRNA introns, odd ribosomes, and small enigmatic genomes across a large radiation of phyla.</title>
        <authorList>
            <person name="Brown C.T."/>
            <person name="Hug L.A."/>
            <person name="Thomas B.C."/>
            <person name="Sharon I."/>
            <person name="Castelle C.J."/>
            <person name="Singh A."/>
            <person name="Wilkins M.J."/>
            <person name="Williams K.H."/>
            <person name="Banfield J.F."/>
        </authorList>
    </citation>
    <scope>NUCLEOTIDE SEQUENCE [LARGE SCALE GENOMIC DNA]</scope>
</reference>
<dbReference type="SUPFAM" id="SSF57783">
    <property type="entry name" value="Zinc beta-ribbon"/>
    <property type="match status" value="1"/>
</dbReference>
<evidence type="ECO:0000313" key="17">
    <source>
        <dbReference type="Proteomes" id="UP000033915"/>
    </source>
</evidence>
<evidence type="ECO:0000256" key="8">
    <source>
        <dbReference type="ARBA" id="ARBA00022833"/>
    </source>
</evidence>
<dbReference type="GO" id="GO:0008270">
    <property type="term" value="F:zinc ion binding"/>
    <property type="evidence" value="ECO:0007669"/>
    <property type="project" value="UniProtKB-UniRule"/>
</dbReference>
<dbReference type="PATRIC" id="fig|1618658.3.peg.756"/>
<evidence type="ECO:0000256" key="6">
    <source>
        <dbReference type="ARBA" id="ARBA00022723"/>
    </source>
</evidence>
<keyword evidence="11 12" id="KW-0804">Transcription</keyword>